<dbReference type="STRING" id="1291764.GCA_001311235_00607"/>
<reference evidence="1 2" key="1">
    <citation type="submission" date="2014-12" db="EMBL/GenBank/DDBJ databases">
        <title>Draft genome sequences of 10 type strains of Lactococcus.</title>
        <authorList>
            <person name="Sun Z."/>
            <person name="Zhong Z."/>
            <person name="Liu W."/>
            <person name="Zhang W."/>
            <person name="Zhang H."/>
        </authorList>
    </citation>
    <scope>NUCLEOTIDE SEQUENCE [LARGE SCALE GENOMIC DNA]</scope>
    <source>
        <strain evidence="1 2">JCM 16395</strain>
    </source>
</reference>
<organism evidence="1 2">
    <name type="scientific">Lactococcus fujiensis JCM 16395</name>
    <dbReference type="NCBI Taxonomy" id="1291764"/>
    <lineage>
        <taxon>Bacteria</taxon>
        <taxon>Bacillati</taxon>
        <taxon>Bacillota</taxon>
        <taxon>Bacilli</taxon>
        <taxon>Lactobacillales</taxon>
        <taxon>Streptococcaceae</taxon>
        <taxon>Lactococcus</taxon>
    </lineage>
</organism>
<proteinExistence type="predicted"/>
<dbReference type="AlphaFoldDB" id="A0A2A5RP89"/>
<sequence length="89" mass="10265">MYQLNYGFIEGLFAGDGEEQDVYILSRKVENLVPLSSFEGVLYAIIHRLNDVEDKWGLTTDAEDFTSEEIAKATFFQEQYFTSKIELIN</sequence>
<evidence type="ECO:0000313" key="2">
    <source>
        <dbReference type="Proteomes" id="UP000218181"/>
    </source>
</evidence>
<dbReference type="SUPFAM" id="SSF50324">
    <property type="entry name" value="Inorganic pyrophosphatase"/>
    <property type="match status" value="1"/>
</dbReference>
<gene>
    <name evidence="1" type="ORF">RT41_GL000015</name>
</gene>
<evidence type="ECO:0000313" key="1">
    <source>
        <dbReference type="EMBL" id="PCS01251.1"/>
    </source>
</evidence>
<name>A0A2A5RP89_9LACT</name>
<dbReference type="GO" id="GO:0000287">
    <property type="term" value="F:magnesium ion binding"/>
    <property type="evidence" value="ECO:0007669"/>
    <property type="project" value="InterPro"/>
</dbReference>
<keyword evidence="2" id="KW-1185">Reference proteome</keyword>
<accession>A0A2A5RP89</accession>
<dbReference type="GO" id="GO:0004427">
    <property type="term" value="F:inorganic diphosphate phosphatase activity"/>
    <property type="evidence" value="ECO:0007669"/>
    <property type="project" value="InterPro"/>
</dbReference>
<comment type="caution">
    <text evidence="1">The sequence shown here is derived from an EMBL/GenBank/DDBJ whole genome shotgun (WGS) entry which is preliminary data.</text>
</comment>
<dbReference type="Proteomes" id="UP000218181">
    <property type="component" value="Unassembled WGS sequence"/>
</dbReference>
<protein>
    <submittedName>
        <fullName evidence="1">Inorganic pyrophosphatase</fullName>
    </submittedName>
</protein>
<dbReference type="InterPro" id="IPR036649">
    <property type="entry name" value="Pyrophosphatase_sf"/>
</dbReference>
<dbReference type="GO" id="GO:0006796">
    <property type="term" value="P:phosphate-containing compound metabolic process"/>
    <property type="evidence" value="ECO:0007669"/>
    <property type="project" value="InterPro"/>
</dbReference>
<dbReference type="GO" id="GO:0005737">
    <property type="term" value="C:cytoplasm"/>
    <property type="evidence" value="ECO:0007669"/>
    <property type="project" value="InterPro"/>
</dbReference>
<dbReference type="EMBL" id="JXJU01000001">
    <property type="protein sequence ID" value="PCS01251.1"/>
    <property type="molecule type" value="Genomic_DNA"/>
</dbReference>